<dbReference type="PANTHER" id="PTHR22916">
    <property type="entry name" value="GLYCOSYLTRANSFERASE"/>
    <property type="match status" value="1"/>
</dbReference>
<name>A0A1G2I0J9_9BACT</name>
<evidence type="ECO:0000313" key="3">
    <source>
        <dbReference type="Proteomes" id="UP000176421"/>
    </source>
</evidence>
<evidence type="ECO:0000313" key="2">
    <source>
        <dbReference type="EMBL" id="OGZ67598.1"/>
    </source>
</evidence>
<dbReference type="EMBL" id="MHOS01000034">
    <property type="protein sequence ID" value="OGZ67598.1"/>
    <property type="molecule type" value="Genomic_DNA"/>
</dbReference>
<protein>
    <recommendedName>
        <fullName evidence="1">Glycosyltransferase 2-like domain-containing protein</fullName>
    </recommendedName>
</protein>
<dbReference type="InterPro" id="IPR001173">
    <property type="entry name" value="Glyco_trans_2-like"/>
</dbReference>
<gene>
    <name evidence="2" type="ORF">A3D35_02410</name>
</gene>
<accession>A0A1G2I0J9</accession>
<dbReference type="AlphaFoldDB" id="A0A1G2I0J9"/>
<proteinExistence type="predicted"/>
<comment type="caution">
    <text evidence="2">The sequence shown here is derived from an EMBL/GenBank/DDBJ whole genome shotgun (WGS) entry which is preliminary data.</text>
</comment>
<dbReference type="PANTHER" id="PTHR22916:SF66">
    <property type="entry name" value="BETA-1,3-GALACTOSYLTRANSFERASE-RELATED"/>
    <property type="match status" value="1"/>
</dbReference>
<feature type="domain" description="Glycosyltransferase 2-like" evidence="1">
    <location>
        <begin position="7"/>
        <end position="130"/>
    </location>
</feature>
<sequence>MNQPLITVVITTYNSSPFIEKCLLSIKSQTYSNIEIIVVDELMYDPVEQEKCKDIVQHYGATYIKDGPERSINRNRGIKEAKGEFVLVLDQDMYLTPRVVEACYNKLTQEGLIAIVIPEISTGEGFWTKCVALDRYVSNVLEDSPNESCRFFRRLDALRIGGYDLNMIGIEDSDFHYRIMALGKIGKIKEIINHDEGRITFLGRLKKKYYYSKSLRRYLKQRPFVAVVQFFPIKLVYFKHPLVLMKQPLVTLGMFLLRGCEVTVGMLELIFKRD</sequence>
<dbReference type="SUPFAM" id="SSF53448">
    <property type="entry name" value="Nucleotide-diphospho-sugar transferases"/>
    <property type="match status" value="1"/>
</dbReference>
<dbReference type="STRING" id="1802206.A3D35_02410"/>
<dbReference type="InterPro" id="IPR029044">
    <property type="entry name" value="Nucleotide-diphossugar_trans"/>
</dbReference>
<evidence type="ECO:0000259" key="1">
    <source>
        <dbReference type="Pfam" id="PF00535"/>
    </source>
</evidence>
<dbReference type="Proteomes" id="UP000176421">
    <property type="component" value="Unassembled WGS sequence"/>
</dbReference>
<dbReference type="Pfam" id="PF00535">
    <property type="entry name" value="Glycos_transf_2"/>
    <property type="match status" value="1"/>
</dbReference>
<dbReference type="Gene3D" id="3.90.550.10">
    <property type="entry name" value="Spore Coat Polysaccharide Biosynthesis Protein SpsA, Chain A"/>
    <property type="match status" value="1"/>
</dbReference>
<organism evidence="2 3">
    <name type="scientific">Candidatus Staskawiczbacteria bacterium RIFCSPHIGHO2_02_FULL_34_9</name>
    <dbReference type="NCBI Taxonomy" id="1802206"/>
    <lineage>
        <taxon>Bacteria</taxon>
        <taxon>Candidatus Staskawicziibacteriota</taxon>
    </lineage>
</organism>
<reference evidence="2 3" key="1">
    <citation type="journal article" date="2016" name="Nat. Commun.">
        <title>Thousands of microbial genomes shed light on interconnected biogeochemical processes in an aquifer system.</title>
        <authorList>
            <person name="Anantharaman K."/>
            <person name="Brown C.T."/>
            <person name="Hug L.A."/>
            <person name="Sharon I."/>
            <person name="Castelle C.J."/>
            <person name="Probst A.J."/>
            <person name="Thomas B.C."/>
            <person name="Singh A."/>
            <person name="Wilkins M.J."/>
            <person name="Karaoz U."/>
            <person name="Brodie E.L."/>
            <person name="Williams K.H."/>
            <person name="Hubbard S.S."/>
            <person name="Banfield J.F."/>
        </authorList>
    </citation>
    <scope>NUCLEOTIDE SEQUENCE [LARGE SCALE GENOMIC DNA]</scope>
</reference>